<dbReference type="PRINTS" id="PR01181">
    <property type="entry name" value="DAPDCRBXLASE"/>
</dbReference>
<dbReference type="Pfam" id="PF00278">
    <property type="entry name" value="Orn_DAP_Arg_deC"/>
    <property type="match status" value="1"/>
</dbReference>
<dbReference type="NCBIfam" id="TIGR01048">
    <property type="entry name" value="lysA"/>
    <property type="match status" value="1"/>
</dbReference>
<feature type="domain" description="Orn/DAP/Arg decarboxylase 2 C-terminal" evidence="7">
    <location>
        <begin position="349"/>
        <end position="691"/>
    </location>
</feature>
<evidence type="ECO:0000256" key="6">
    <source>
        <dbReference type="RuleBase" id="RU003737"/>
    </source>
</evidence>
<reference evidence="9 10" key="1">
    <citation type="submission" date="2024-03" db="EMBL/GenBank/DDBJ databases">
        <title>The Acrasis kona genome and developmental transcriptomes reveal deep origins of eukaryotic multicellular pathways.</title>
        <authorList>
            <person name="Sheikh S."/>
            <person name="Fu C.-J."/>
            <person name="Brown M.W."/>
            <person name="Baldauf S.L."/>
        </authorList>
    </citation>
    <scope>NUCLEOTIDE SEQUENCE [LARGE SCALE GENOMIC DNA]</scope>
    <source>
        <strain evidence="9 10">ATCC MYA-3509</strain>
    </source>
</reference>
<dbReference type="Pfam" id="PF02784">
    <property type="entry name" value="Orn_Arg_deC_N"/>
    <property type="match status" value="1"/>
</dbReference>
<dbReference type="Gene3D" id="2.40.37.10">
    <property type="entry name" value="Lyase, Ornithine Decarboxylase, Chain A, domain 1"/>
    <property type="match status" value="1"/>
</dbReference>
<feature type="modified residue" description="N6-(pyridoxal phosphate)lysine" evidence="5">
    <location>
        <position position="382"/>
    </location>
</feature>
<keyword evidence="10" id="KW-1185">Reference proteome</keyword>
<organism evidence="9 10">
    <name type="scientific">Acrasis kona</name>
    <dbReference type="NCBI Taxonomy" id="1008807"/>
    <lineage>
        <taxon>Eukaryota</taxon>
        <taxon>Discoba</taxon>
        <taxon>Heterolobosea</taxon>
        <taxon>Tetramitia</taxon>
        <taxon>Eutetramitia</taxon>
        <taxon>Acrasidae</taxon>
        <taxon>Acrasis</taxon>
    </lineage>
</organism>
<dbReference type="PANTHER" id="PTHR43727">
    <property type="entry name" value="DIAMINOPIMELATE DECARBOXYLASE"/>
    <property type="match status" value="1"/>
</dbReference>
<dbReference type="InterPro" id="IPR022644">
    <property type="entry name" value="De-COase2_N"/>
</dbReference>
<dbReference type="Gene3D" id="3.40.1160.10">
    <property type="entry name" value="Acetylglutamate kinase-like"/>
    <property type="match status" value="1"/>
</dbReference>
<dbReference type="InterPro" id="IPR002986">
    <property type="entry name" value="DAP_deCOOHase_LysA"/>
</dbReference>
<evidence type="ECO:0000313" key="9">
    <source>
        <dbReference type="EMBL" id="KAL0481444.1"/>
    </source>
</evidence>
<feature type="domain" description="Orn/DAP/Arg decarboxylase 2 N-terminal" evidence="8">
    <location>
        <begin position="370"/>
        <end position="599"/>
    </location>
</feature>
<dbReference type="SUPFAM" id="SSF55021">
    <property type="entry name" value="ACT-like"/>
    <property type="match status" value="2"/>
</dbReference>
<name>A0AAW2YWM2_9EUKA</name>
<dbReference type="PANTHER" id="PTHR43727:SF2">
    <property type="entry name" value="GROUP IV DECARBOXYLASE"/>
    <property type="match status" value="1"/>
</dbReference>
<gene>
    <name evidence="9" type="ORF">AKO1_012576</name>
</gene>
<dbReference type="PRINTS" id="PR01179">
    <property type="entry name" value="ODADCRBXLASE"/>
</dbReference>
<dbReference type="Gene3D" id="3.30.70.260">
    <property type="match status" value="2"/>
</dbReference>
<proteinExistence type="inferred from homology"/>
<dbReference type="GO" id="GO:0009089">
    <property type="term" value="P:lysine biosynthetic process via diaminopimelate"/>
    <property type="evidence" value="ECO:0007669"/>
    <property type="project" value="InterPro"/>
</dbReference>
<dbReference type="InterPro" id="IPR045865">
    <property type="entry name" value="ACT-like_dom_sf"/>
</dbReference>
<keyword evidence="3 5" id="KW-0663">Pyridoxal phosphate</keyword>
<protein>
    <recommendedName>
        <fullName evidence="11">Arginine decarboxylase</fullName>
    </recommendedName>
</protein>
<evidence type="ECO:0000259" key="7">
    <source>
        <dbReference type="Pfam" id="PF00278"/>
    </source>
</evidence>
<evidence type="ECO:0000256" key="4">
    <source>
        <dbReference type="ARBA" id="ARBA00023239"/>
    </source>
</evidence>
<dbReference type="Gene3D" id="3.20.20.10">
    <property type="entry name" value="Alanine racemase"/>
    <property type="match status" value="1"/>
</dbReference>
<evidence type="ECO:0000313" key="10">
    <source>
        <dbReference type="Proteomes" id="UP001431209"/>
    </source>
</evidence>
<dbReference type="EMBL" id="JAOPGA020000766">
    <property type="protein sequence ID" value="KAL0481444.1"/>
    <property type="molecule type" value="Genomic_DNA"/>
</dbReference>
<evidence type="ECO:0008006" key="11">
    <source>
        <dbReference type="Google" id="ProtNLM"/>
    </source>
</evidence>
<accession>A0AAW2YWM2</accession>
<keyword evidence="4" id="KW-0456">Lyase</keyword>
<dbReference type="InterPro" id="IPR009006">
    <property type="entry name" value="Ala_racemase/Decarboxylase_C"/>
</dbReference>
<evidence type="ECO:0000256" key="2">
    <source>
        <dbReference type="ARBA" id="ARBA00022793"/>
    </source>
</evidence>
<dbReference type="SUPFAM" id="SSF50621">
    <property type="entry name" value="Alanine racemase C-terminal domain-like"/>
    <property type="match status" value="1"/>
</dbReference>
<dbReference type="InterPro" id="IPR022643">
    <property type="entry name" value="De-COase2_C"/>
</dbReference>
<evidence type="ECO:0000256" key="5">
    <source>
        <dbReference type="PIRSR" id="PIRSR600183-50"/>
    </source>
</evidence>
<dbReference type="InterPro" id="IPR000183">
    <property type="entry name" value="Orn/DAP/Arg_de-COase"/>
</dbReference>
<dbReference type="InterPro" id="IPR036393">
    <property type="entry name" value="AceGlu_kinase-like_sf"/>
</dbReference>
<dbReference type="AlphaFoldDB" id="A0AAW2YWM2"/>
<evidence type="ECO:0000256" key="3">
    <source>
        <dbReference type="ARBA" id="ARBA00022898"/>
    </source>
</evidence>
<dbReference type="Proteomes" id="UP001431209">
    <property type="component" value="Unassembled WGS sequence"/>
</dbReference>
<comment type="similarity">
    <text evidence="6">Belongs to the Orn/Lys/Arg decarboxylase class-II family.</text>
</comment>
<keyword evidence="2" id="KW-0210">Decarboxylase</keyword>
<dbReference type="InterPro" id="IPR029066">
    <property type="entry name" value="PLP-binding_barrel"/>
</dbReference>
<dbReference type="GO" id="GO:0008836">
    <property type="term" value="F:diaminopimelate decarboxylase activity"/>
    <property type="evidence" value="ECO:0007669"/>
    <property type="project" value="InterPro"/>
</dbReference>
<evidence type="ECO:0000259" key="8">
    <source>
        <dbReference type="Pfam" id="PF02784"/>
    </source>
</evidence>
<dbReference type="SUPFAM" id="SSF51419">
    <property type="entry name" value="PLP-binding barrel"/>
    <property type="match status" value="1"/>
</dbReference>
<feature type="active site" description="Proton donor" evidence="5">
    <location>
        <position position="664"/>
    </location>
</feature>
<comment type="cofactor">
    <cofactor evidence="1 5">
        <name>pyridoxal 5'-phosphate</name>
        <dbReference type="ChEBI" id="CHEBI:597326"/>
    </cofactor>
</comment>
<comment type="caution">
    <text evidence="9">The sequence shown here is derived from an EMBL/GenBank/DDBJ whole genome shotgun (WGS) entry which is preliminary data.</text>
</comment>
<evidence type="ECO:0000256" key="1">
    <source>
        <dbReference type="ARBA" id="ARBA00001933"/>
    </source>
</evidence>
<sequence>MDDETTQLQSWLTISPAVKPNTPQLNAHVGTAQLTASLIHSGVVSHENVQVEFFVDDSWGLFTSHIPANRPFDSSRLIKKMSHDEALEIAATNSHNALHTDAIRILQDNKIDLLIKSVKLLKQNPECKEGTRITNVANNEPRATCLCLRPGIILISIDSLEMWKRIGFLGDVFSTFKKNKLSVDFVTTSEANVTLTLDLDDNQLDLEKLESYMNEIRSMNCRVTIKSPCTAISLVGRRVAQRLSEALEVFNKHSSVCVHLISQSASDVNLTFIVNQSDAERMIHEIHDAIFGSVSQEDTLGPRFGSLLTPYAVESDLVNHVSGPDVWWRQKRGELLCLMMEKSPPQPLYVYDSEHLTHRARSVMSTFHNNKQIDASVYYAIKANSNPNILQIFYNEGLGFECVSIEEVNLILELFPSINRRNRILFTPNFAPRHEYETAISLGVRLTLDNIYPLQCWTDLFVGTGIMLRIDPGQGKGHHEKVNTAGKQSKFGIHVSDIAWVRLICQDNNIVVEGLHAHLGSGITDNASLWSETAHFLYDLAETHFPNSYLINVGGGFGVPQKPTDVVLDIVEVSRGLAQFKRQHPAVQLMMEPGRYMVAESGVILSNVTQIKSKDDYHFLGLDVGMNSLIRPSLYNAHHDVFNLTKNESNPDQTQTYQIVGPICESGDVIGKDRVLPITHGQDIIVICTAGAYGYSMGSKYNMRPIAEQVII</sequence>